<sequence>MTEDKTVGLPLSTSTVYKSLTWNTPTLAGFYRDFYMGATLQQIARYLDNKGWKYKLDEDECHILTGVYAENIPEFLIVIQLDEDGEFFELFAPRVLSGVNNHPHKAAILQTMLCISWETKMLQWEYDPSDGEIRAIIEFPLEDSTLTERQFNRCLYSLVELVDEIALPRLKTVMETGEDPGDVTEGERLLLKLQEESPGLLDVLERAMEARKRRGRLSPSDED</sequence>
<proteinExistence type="predicted"/>
<organism evidence="1 2">
    <name type="scientific">Stenomitos frigidus AS-A4</name>
    <dbReference type="NCBI Taxonomy" id="2933935"/>
    <lineage>
        <taxon>Bacteria</taxon>
        <taxon>Bacillati</taxon>
        <taxon>Cyanobacteriota</taxon>
        <taxon>Cyanophyceae</taxon>
        <taxon>Leptolyngbyales</taxon>
        <taxon>Leptolyngbyaceae</taxon>
        <taxon>Stenomitos</taxon>
    </lineage>
</organism>
<protein>
    <recommendedName>
        <fullName evidence="3">YbjN domain-containing protein</fullName>
    </recommendedName>
</protein>
<dbReference type="RefSeq" id="WP_347240102.1">
    <property type="nucleotide sequence ID" value="NZ_JAMPLM010000007.1"/>
</dbReference>
<evidence type="ECO:0000313" key="2">
    <source>
        <dbReference type="Proteomes" id="UP001476950"/>
    </source>
</evidence>
<gene>
    <name evidence="1" type="ORF">NDI38_10195</name>
</gene>
<reference evidence="1 2" key="1">
    <citation type="submission" date="2022-04" db="EMBL/GenBank/DDBJ databases">
        <title>Positive selection, recombination, and allopatry shape intraspecific diversity of widespread and dominant cyanobacteria.</title>
        <authorList>
            <person name="Wei J."/>
            <person name="Shu W."/>
            <person name="Hu C."/>
        </authorList>
    </citation>
    <scope>NUCLEOTIDE SEQUENCE [LARGE SCALE GENOMIC DNA]</scope>
    <source>
        <strain evidence="1 2">AS-A4</strain>
    </source>
</reference>
<keyword evidence="2" id="KW-1185">Reference proteome</keyword>
<comment type="caution">
    <text evidence="1">The sequence shown here is derived from an EMBL/GenBank/DDBJ whole genome shotgun (WGS) entry which is preliminary data.</text>
</comment>
<name>A0ABV0KHV2_9CYAN</name>
<evidence type="ECO:0000313" key="1">
    <source>
        <dbReference type="EMBL" id="MEP1058806.1"/>
    </source>
</evidence>
<evidence type="ECO:0008006" key="3">
    <source>
        <dbReference type="Google" id="ProtNLM"/>
    </source>
</evidence>
<dbReference type="Proteomes" id="UP001476950">
    <property type="component" value="Unassembled WGS sequence"/>
</dbReference>
<dbReference type="EMBL" id="JAMPLM010000007">
    <property type="protein sequence ID" value="MEP1058806.1"/>
    <property type="molecule type" value="Genomic_DNA"/>
</dbReference>
<accession>A0ABV0KHV2</accession>